<dbReference type="CDD" id="cd00293">
    <property type="entry name" value="USP-like"/>
    <property type="match status" value="1"/>
</dbReference>
<dbReference type="SUPFAM" id="SSF52402">
    <property type="entry name" value="Adenine nucleotide alpha hydrolases-like"/>
    <property type="match status" value="1"/>
</dbReference>
<feature type="domain" description="UspA" evidence="2">
    <location>
        <begin position="4"/>
        <end position="150"/>
    </location>
</feature>
<organism evidence="3 4">
    <name type="scientific">Halohasta litchfieldiae</name>
    <dbReference type="NCBI Taxonomy" id="1073996"/>
    <lineage>
        <taxon>Archaea</taxon>
        <taxon>Methanobacteriati</taxon>
        <taxon>Methanobacteriota</taxon>
        <taxon>Stenosarchaea group</taxon>
        <taxon>Halobacteria</taxon>
        <taxon>Halobacteriales</taxon>
        <taxon>Haloferacaceae</taxon>
        <taxon>Halohasta</taxon>
    </lineage>
</organism>
<dbReference type="Pfam" id="PF00582">
    <property type="entry name" value="Usp"/>
    <property type="match status" value="1"/>
</dbReference>
<dbReference type="GeneID" id="35002690"/>
<dbReference type="STRING" id="1073996.SAMN05444271_10160"/>
<name>A0A1H6QYV3_9EURY</name>
<keyword evidence="4" id="KW-1185">Reference proteome</keyword>
<dbReference type="PANTHER" id="PTHR46268">
    <property type="entry name" value="STRESS RESPONSE PROTEIN NHAX"/>
    <property type="match status" value="1"/>
</dbReference>
<accession>A0A2H4Q2Q9</accession>
<dbReference type="OrthoDB" id="271068at2157"/>
<reference evidence="3 4" key="1">
    <citation type="submission" date="2016-10" db="EMBL/GenBank/DDBJ databases">
        <authorList>
            <person name="de Groot N.N."/>
        </authorList>
    </citation>
    <scope>NUCLEOTIDE SEQUENCE [LARGE SCALE GENOMIC DNA]</scope>
    <source>
        <strain evidence="3 4">DSM 22187</strain>
    </source>
</reference>
<evidence type="ECO:0000259" key="2">
    <source>
        <dbReference type="Pfam" id="PF00582"/>
    </source>
</evidence>
<dbReference type="Proteomes" id="UP000198888">
    <property type="component" value="Unassembled WGS sequence"/>
</dbReference>
<comment type="similarity">
    <text evidence="1">Belongs to the universal stress protein A family.</text>
</comment>
<evidence type="ECO:0000313" key="4">
    <source>
        <dbReference type="Proteomes" id="UP000198888"/>
    </source>
</evidence>
<dbReference type="PRINTS" id="PR01438">
    <property type="entry name" value="UNVRSLSTRESS"/>
</dbReference>
<gene>
    <name evidence="3" type="ORF">SAMN05444271_10160</name>
</gene>
<dbReference type="InterPro" id="IPR006016">
    <property type="entry name" value="UspA"/>
</dbReference>
<dbReference type="Gene3D" id="3.40.50.620">
    <property type="entry name" value="HUPs"/>
    <property type="match status" value="1"/>
</dbReference>
<protein>
    <submittedName>
        <fullName evidence="3">Nucleotide-binding universal stress protein, UspA family</fullName>
    </submittedName>
</protein>
<dbReference type="InterPro" id="IPR006015">
    <property type="entry name" value="Universal_stress_UspA"/>
</dbReference>
<dbReference type="InterPro" id="IPR014729">
    <property type="entry name" value="Rossmann-like_a/b/a_fold"/>
</dbReference>
<dbReference type="EMBL" id="FNYR01000001">
    <property type="protein sequence ID" value="SEI47286.1"/>
    <property type="molecule type" value="Genomic_DNA"/>
</dbReference>
<accession>A0A1H6QYV3</accession>
<dbReference type="AlphaFoldDB" id="A0A1H6QYV3"/>
<sequence length="152" mass="15978">MSLETVLVTVEEAKTAQLDELVETAIDIAGPAGATVVLARVFSSEAYEDARERLQFDPNSEVTPSVVAKRNVTIRELGDTLADAGVDSTVEARLSNGESDGDRLAELADEIDADLAIIGGRGRTPAGKAVFGSTAQTLMLTGPCPVTFVRNE</sequence>
<dbReference type="RefSeq" id="WP_089670574.1">
    <property type="nucleotide sequence ID" value="NZ_CP024845.1"/>
</dbReference>
<proteinExistence type="inferred from homology"/>
<dbReference type="PANTHER" id="PTHR46268:SF6">
    <property type="entry name" value="UNIVERSAL STRESS PROTEIN UP12"/>
    <property type="match status" value="1"/>
</dbReference>
<dbReference type="KEGG" id="hae:halTADL_1904"/>
<evidence type="ECO:0000313" key="3">
    <source>
        <dbReference type="EMBL" id="SEI47286.1"/>
    </source>
</evidence>
<evidence type="ECO:0000256" key="1">
    <source>
        <dbReference type="ARBA" id="ARBA00008791"/>
    </source>
</evidence>